<name>A0A3Q7FJ25_SOLLC</name>
<evidence type="ECO:0000259" key="2">
    <source>
        <dbReference type="Pfam" id="PF13966"/>
    </source>
</evidence>
<sequence>MVFRKWKPMAMVERYMEYNECAKTQFHMLTRYRRLLTRDRLAKMGICEERECLSCGCKPESIEHIFFECEYSMKCLMAVLEWIYKELNWREYGGDYQGKPKGRSVEQLSDGNYEEDHGGE</sequence>
<organism evidence="3">
    <name type="scientific">Solanum lycopersicum</name>
    <name type="common">Tomato</name>
    <name type="synonym">Lycopersicon esculentum</name>
    <dbReference type="NCBI Taxonomy" id="4081"/>
    <lineage>
        <taxon>Eukaryota</taxon>
        <taxon>Viridiplantae</taxon>
        <taxon>Streptophyta</taxon>
        <taxon>Embryophyta</taxon>
        <taxon>Tracheophyta</taxon>
        <taxon>Spermatophyta</taxon>
        <taxon>Magnoliopsida</taxon>
        <taxon>eudicotyledons</taxon>
        <taxon>Gunneridae</taxon>
        <taxon>Pentapetalae</taxon>
        <taxon>asterids</taxon>
        <taxon>lamiids</taxon>
        <taxon>Solanales</taxon>
        <taxon>Solanaceae</taxon>
        <taxon>Solanoideae</taxon>
        <taxon>Solaneae</taxon>
        <taxon>Solanum</taxon>
        <taxon>Solanum subgen. Lycopersicon</taxon>
    </lineage>
</organism>
<feature type="region of interest" description="Disordered" evidence="1">
    <location>
        <begin position="95"/>
        <end position="120"/>
    </location>
</feature>
<dbReference type="PaxDb" id="4081-Solyc03g043730.1.1"/>
<dbReference type="Proteomes" id="UP000004994">
    <property type="component" value="Chromosome 3"/>
</dbReference>
<evidence type="ECO:0000313" key="3">
    <source>
        <dbReference type="EnsemblPlants" id="Solyc03g043730.1.1.1"/>
    </source>
</evidence>
<feature type="domain" description="Reverse transcriptase zinc-binding" evidence="2">
    <location>
        <begin position="28"/>
        <end position="73"/>
    </location>
</feature>
<proteinExistence type="predicted"/>
<keyword evidence="4" id="KW-1185">Reference proteome</keyword>
<dbReference type="AlphaFoldDB" id="A0A3Q7FJ25"/>
<dbReference type="EnsemblPlants" id="Solyc03g043730.1.1">
    <property type="protein sequence ID" value="Solyc03g043730.1.1.1"/>
    <property type="gene ID" value="Solyc03g043730.1"/>
</dbReference>
<evidence type="ECO:0000256" key="1">
    <source>
        <dbReference type="SAM" id="MobiDB-lite"/>
    </source>
</evidence>
<evidence type="ECO:0000313" key="4">
    <source>
        <dbReference type="Proteomes" id="UP000004994"/>
    </source>
</evidence>
<protein>
    <recommendedName>
        <fullName evidence="2">Reverse transcriptase zinc-binding domain-containing protein</fullName>
    </recommendedName>
</protein>
<dbReference type="InterPro" id="IPR026960">
    <property type="entry name" value="RVT-Znf"/>
</dbReference>
<reference evidence="3" key="2">
    <citation type="submission" date="2019-01" db="UniProtKB">
        <authorList>
            <consortium name="EnsemblPlants"/>
        </authorList>
    </citation>
    <scope>IDENTIFICATION</scope>
    <source>
        <strain evidence="3">cv. Heinz 1706</strain>
    </source>
</reference>
<accession>A0A3Q7FJ25</accession>
<dbReference type="Gramene" id="Solyc03g043730.1.1">
    <property type="protein sequence ID" value="Solyc03g043730.1.1.1"/>
    <property type="gene ID" value="Solyc03g043730.1"/>
</dbReference>
<dbReference type="InParanoid" id="A0A3Q7FJ25"/>
<reference evidence="3" key="1">
    <citation type="journal article" date="2012" name="Nature">
        <title>The tomato genome sequence provides insights into fleshy fruit evolution.</title>
        <authorList>
            <consortium name="Tomato Genome Consortium"/>
        </authorList>
    </citation>
    <scope>NUCLEOTIDE SEQUENCE [LARGE SCALE GENOMIC DNA]</scope>
    <source>
        <strain evidence="3">cv. Heinz 1706</strain>
    </source>
</reference>
<dbReference type="Pfam" id="PF13966">
    <property type="entry name" value="zf-RVT"/>
    <property type="match status" value="1"/>
</dbReference>